<evidence type="ECO:0000256" key="6">
    <source>
        <dbReference type="ARBA" id="ARBA00023018"/>
    </source>
</evidence>
<evidence type="ECO:0000256" key="5">
    <source>
        <dbReference type="ARBA" id="ARBA00022989"/>
    </source>
</evidence>
<dbReference type="STRING" id="6210.W6U0W6"/>
<dbReference type="SUPFAM" id="SSF81324">
    <property type="entry name" value="Voltage-gated potassium channels"/>
    <property type="match status" value="1"/>
</dbReference>
<evidence type="ECO:0000256" key="10">
    <source>
        <dbReference type="ARBA" id="ARBA00023180"/>
    </source>
</evidence>
<dbReference type="Gene3D" id="1.10.287.70">
    <property type="match status" value="1"/>
</dbReference>
<feature type="binding site" evidence="15">
    <location>
        <position position="881"/>
    </location>
    <ligand>
        <name>L-glutamate</name>
        <dbReference type="ChEBI" id="CHEBI:29985"/>
    </ligand>
</feature>
<dbReference type="Proteomes" id="UP000019149">
    <property type="component" value="Unassembled WGS sequence"/>
</dbReference>
<dbReference type="GO" id="GO:0045211">
    <property type="term" value="C:postsynaptic membrane"/>
    <property type="evidence" value="ECO:0007669"/>
    <property type="project" value="UniProtKB-SubCell"/>
</dbReference>
<dbReference type="InterPro" id="IPR015683">
    <property type="entry name" value="Ionotropic_Glu_rcpt"/>
</dbReference>
<feature type="region of interest" description="Disordered" evidence="18">
    <location>
        <begin position="1081"/>
        <end position="1120"/>
    </location>
</feature>
<feature type="transmembrane region" description="Helical" evidence="19">
    <location>
        <begin position="708"/>
        <end position="727"/>
    </location>
</feature>
<dbReference type="PANTHER" id="PTHR18966">
    <property type="entry name" value="IONOTROPIC GLUTAMATE RECEPTOR"/>
    <property type="match status" value="1"/>
</dbReference>
<evidence type="ECO:0000256" key="2">
    <source>
        <dbReference type="ARBA" id="ARBA00022475"/>
    </source>
</evidence>
<feature type="binding site" evidence="15">
    <location>
        <position position="668"/>
    </location>
    <ligand>
        <name>L-glutamate</name>
        <dbReference type="ChEBI" id="CHEBI:29985"/>
    </ligand>
</feature>
<feature type="transmembrane region" description="Helical" evidence="19">
    <location>
        <begin position="969"/>
        <end position="989"/>
    </location>
</feature>
<dbReference type="RefSeq" id="XP_024345956.1">
    <property type="nucleotide sequence ID" value="XM_024499628.1"/>
</dbReference>
<keyword evidence="8 19" id="KW-0472">Membrane</keyword>
<evidence type="ECO:0000313" key="21">
    <source>
        <dbReference type="EMBL" id="EUB54760.1"/>
    </source>
</evidence>
<dbReference type="FunFam" id="3.40.190.10:FF:000060">
    <property type="entry name" value="Glutamate receptor ionotropic, kainate 1"/>
    <property type="match status" value="1"/>
</dbReference>
<keyword evidence="4" id="KW-0732">Signal</keyword>
<evidence type="ECO:0000259" key="20">
    <source>
        <dbReference type="PROSITE" id="PS51644"/>
    </source>
</evidence>
<feature type="site" description="Interaction with the cone snail toxin Con-ikot-ikot" evidence="16">
    <location>
        <position position="927"/>
    </location>
</feature>
<dbReference type="InterPro" id="IPR001320">
    <property type="entry name" value="Iontro_rcpt_C"/>
</dbReference>
<feature type="site" description="Interaction with the cone snail toxin Con-ikot-ikot" evidence="16">
    <location>
        <position position="840"/>
    </location>
</feature>
<keyword evidence="17" id="KW-1015">Disulfide bond</keyword>
<dbReference type="Pfam" id="PF12872">
    <property type="entry name" value="OST-HTH"/>
    <property type="match status" value="5"/>
</dbReference>
<evidence type="ECO:0000256" key="7">
    <source>
        <dbReference type="ARBA" id="ARBA00023065"/>
    </source>
</evidence>
<keyword evidence="10" id="KW-0325">Glycoprotein</keyword>
<dbReference type="FunFam" id="3.40.190.10:FF:000210">
    <property type="entry name" value="Glutamate receptor ionotropic, kainate 1"/>
    <property type="match status" value="1"/>
</dbReference>
<sequence length="2293" mass="257451">MTARPADNVDCTSASHARMHARAHSIRLVVIRRQIVTAIRRAFRVSKHLRDCGLRLKTLSSEMFNQMVKLHGLIVLMVMLSVSANPDDSLNRTRRQTSAMFTIGAVLDSLDHGTEQAMLSGLQTVKMIYSKDDSRGQPLIKPAVIWIPKEKFLTATNDACELLRVGVVAFVSPPDPLIRQSVRMVSKQFHIPIIETHWDTDRSNSRFAINIHPSHDAFGDAVFEYLSSYSKWNHVVLVLADYGNIVKHTAWLNNFEGTLVIRTLGADRFKWKAIVAELASSDARNFLLDIPYWYAKDFLVLAYVHNMTGEQYNYVFTDWDTHLLDLSAFKIDDGASISTFSIIPNVGVHEPYGRGPFVENLRSTINKIERAQRYSDILPFLTDPITARPGALTCDSEGAVFWPHGERLVREVKAALLTLTPSSALTRHRTKHHDNAHTTNTNYALNYHRNPGLPALWARAAIGLSLTQIPSQRPPSHLHLPFLHRFTPLGNYAFVSATCVGHKFNSSKIPTITGQILFDRHSYRSNFNMSILSLQNSGLQEIGYWTHRDRLQITHPIKKKKKIPKKPLTTVTLRVTTVPDTPFVIPKKFDAYGQPLKTPDAWEGYCVDLLNLISQDVGFNYTIDITMDHYGSRHVNESGEVYYNGIVGVVHRGEADMAVAALTITYEREQVLDFSTPFMTLGGSLLFMRPKTQKPSIFSFLQPLSPTVWAYVITTYIVVSVGLFLVARLSPYEWQNPHPCEAFSEEKENQFTVLSSFWFFITPLLNQGTEMAPHTISTRLLTGIWWFFALILISTYTANLAAFLTVDTTELPIESVEDLVAQTKIKYGTLQSGSSHDFFKYSRIPVFQRMWEFMSKNDVFVQNTEEGIERVLKGDYVFVLESSWNEFYNKRDCRLMQIGRQLDSKGYGIGLQQGSPYRDPISESILKLQKAQTLDQLKRKWWTEFNISEPCANAKEGSKEAKPLGIEQVGGVFVLLIIGFFWAFIVSVIEFCVHNKACVKSQGALFSEMWKELKFAMRCMTPSTRAKSSTPVIHEPTPVSITAAPEKPERSAEQETIEPVSVQSQGMLTVPMAESNEALLCPSANDTSSSGGSSVEDTYPLPVPPPPPPLPPQNTAGSPWSHLNNTQKKLPSMGEDWWTISQSATLPKLEDPLCPKHQPRDPRECIQMASQQRMPAVMIGLAELRPNVVQLLQEHNNHLSVMSFTRCYEETFGPLNKAESVSEQTHDNDKKSNKDSVLMSNYVSLEHLITCVPDVSIQLTANGIRVVTLSQDSSQEVTAVSTTTDMASQGLTATEGLRQFRREVVDLVKQQVGCALPLNKFTPAYHAHFGKQCRVSDYGFARLQDLIEALSGIVHIVGEGPLRTIMLTHVIQVRRFTHDLLRLLKGEQKKCIPITKLPQIYEAVFHKPFMPSNYGVCSILDLLNDVAESKLVVENLEEEGPSVVIPRRIQTAEQKLRTQLFAVEVVDMLSTMQRFQIAFTKFIPAYHHAFNHQCRVAEYGFAKFIELLEALPHVVEVTYTSSFNGFNFSVQEENGERYVSLTPPLRLALIRQMLLEILESQVLHRLPMSDLLSAFVTHYQLILLPQDYGFGTLDEMFSSFPEVFLTQQPPQRQPESSTPHSIASTSQNPMLSMTGDCPIMETAKSEDMKTQSPPSTAIYVCLVDKYKTKQTAYRCLQILFNSPFGSIPEDEFKEHYQATFQEEVDLDFVHEEMSPFISVKDYNVQMQDPICAGMKPAATDLGETEGTVMGSRMVHLCPLILFARQLRFLLMRTRGRLMLNLMEQMYRRHFGVTLYPEAYGYPSLLTLVHAVSFVVVVRGRGARAILILAQDYLGKLAWNIAYKIPFRHDLTNRYNTETVEPKDLSRSAVPGKEYLPPASEVYRPIQRQVTTVPWRYSSCMAQDGQFMQTTVGPTGFVSINAFPRDTQQPTEYPLAVSGFFVPGPVTQTCTLAQAPNTPECVVYDYQGQNQELPTVPNNPLIGHPGIQSTTDVSKSTPTYVSFYIPNRETSAQTLPLPAGPVWGQPTEQQLTPAPLYAFSIKSPLSSLPRQPLAYGYTALNKSNPVASITQHETETGLLSQSQITVPLMPTSVSQEDEYLKETAVNEQQGLSEVLSLGNDEMQPAFNGTNTGYHTIPLSNAAGWLPQAIQQIWTPSLIYQNPQMPVNSRTVDGQVATPQNGAWMADCNQWLSPCRVATQWPLFQTTPMGIQPPGQPAFPAIDPQLANNETVVFNGQLYMGNAFTLEHPCRLKVGPDVSLSVNRCEEGDWTLPISMTTESIDVNLKENDETGSIE</sequence>
<reference evidence="21 22" key="1">
    <citation type="journal article" date="2013" name="Nat. Genet.">
        <title>The genome of the hydatid tapeworm Echinococcus granulosus.</title>
        <authorList>
            <person name="Zheng H."/>
            <person name="Zhang W."/>
            <person name="Zhang L."/>
            <person name="Zhang Z."/>
            <person name="Li J."/>
            <person name="Lu G."/>
            <person name="Zhu Y."/>
            <person name="Wang Y."/>
            <person name="Huang Y."/>
            <person name="Liu J."/>
            <person name="Kang H."/>
            <person name="Chen J."/>
            <person name="Wang L."/>
            <person name="Chen A."/>
            <person name="Yu S."/>
            <person name="Gao Z."/>
            <person name="Jin L."/>
            <person name="Gu W."/>
            <person name="Wang Z."/>
            <person name="Zhao L."/>
            <person name="Shi B."/>
            <person name="Wen H."/>
            <person name="Lin R."/>
            <person name="Jones M.K."/>
            <person name="Brejova B."/>
            <person name="Vinar T."/>
            <person name="Zhao G."/>
            <person name="McManus D.P."/>
            <person name="Chen Z."/>
            <person name="Zhou Y."/>
            <person name="Wang S."/>
        </authorList>
    </citation>
    <scope>NUCLEOTIDE SEQUENCE [LARGE SCALE GENOMIC DNA]</scope>
</reference>
<evidence type="ECO:0000256" key="18">
    <source>
        <dbReference type="SAM" id="MobiDB-lite"/>
    </source>
</evidence>
<keyword evidence="6" id="KW-0770">Synapse</keyword>
<keyword evidence="3 19" id="KW-0812">Transmembrane</keyword>
<protein>
    <submittedName>
        <fullName evidence="21">Glutamate receptor, ionotropic kainate</fullName>
    </submittedName>
</protein>
<accession>W6U0W6</accession>
<feature type="binding site" evidence="15">
    <location>
        <position position="663"/>
    </location>
    <ligand>
        <name>L-glutamate</name>
        <dbReference type="ChEBI" id="CHEBI:29985"/>
    </ligand>
</feature>
<dbReference type="SMART" id="SM00079">
    <property type="entry name" value="PBPe"/>
    <property type="match status" value="1"/>
</dbReference>
<dbReference type="InterPro" id="IPR019594">
    <property type="entry name" value="Glu/Gly-bd"/>
</dbReference>
<evidence type="ECO:0000313" key="22">
    <source>
        <dbReference type="Proteomes" id="UP000019149"/>
    </source>
</evidence>
<evidence type="ECO:0000256" key="17">
    <source>
        <dbReference type="PIRSR" id="PIRSR601508-3"/>
    </source>
</evidence>
<dbReference type="CTD" id="36346094"/>
<dbReference type="OrthoDB" id="549353at2759"/>
<dbReference type="Pfam" id="PF10613">
    <property type="entry name" value="Lig_chan-Glu_bd"/>
    <property type="match status" value="1"/>
</dbReference>
<feature type="site" description="Crucial to convey clamshell closure to channel opening" evidence="16">
    <location>
        <position position="813"/>
    </location>
</feature>
<dbReference type="EMBL" id="APAU02000214">
    <property type="protein sequence ID" value="EUB54760.1"/>
    <property type="molecule type" value="Genomic_DNA"/>
</dbReference>
<evidence type="ECO:0000256" key="12">
    <source>
        <dbReference type="ARBA" id="ARBA00023286"/>
    </source>
</evidence>
<feature type="domain" description="HTH OST-type" evidence="20">
    <location>
        <begin position="1296"/>
        <end position="1375"/>
    </location>
</feature>
<evidence type="ECO:0000256" key="14">
    <source>
        <dbReference type="ARBA" id="ARBA00034104"/>
    </source>
</evidence>
<keyword evidence="5 19" id="KW-1133">Transmembrane helix</keyword>
<feature type="region of interest" description="Disordered" evidence="18">
    <location>
        <begin position="1608"/>
        <end position="1628"/>
    </location>
</feature>
<dbReference type="FunFam" id="1.10.287.70:FF:000010">
    <property type="entry name" value="Putative glutamate receptor ionotropic kainate 1"/>
    <property type="match status" value="1"/>
</dbReference>
<keyword evidence="22" id="KW-1185">Reference proteome</keyword>
<keyword evidence="9 21" id="KW-0675">Receptor</keyword>
<evidence type="ECO:0000256" key="19">
    <source>
        <dbReference type="SAM" id="Phobius"/>
    </source>
</evidence>
<feature type="domain" description="HTH OST-type" evidence="20">
    <location>
        <begin position="1457"/>
        <end position="1534"/>
    </location>
</feature>
<proteinExistence type="predicted"/>
<dbReference type="Gene3D" id="3.40.190.10">
    <property type="entry name" value="Periplasmic binding protein-like II"/>
    <property type="match status" value="2"/>
</dbReference>
<dbReference type="Pfam" id="PF00060">
    <property type="entry name" value="Lig_chan"/>
    <property type="match status" value="1"/>
</dbReference>
<feature type="transmembrane region" description="Helical" evidence="19">
    <location>
        <begin position="784"/>
        <end position="806"/>
    </location>
</feature>
<evidence type="ECO:0000256" key="15">
    <source>
        <dbReference type="PIRSR" id="PIRSR601508-1"/>
    </source>
</evidence>
<feature type="domain" description="HTH OST-type" evidence="20">
    <location>
        <begin position="1758"/>
        <end position="1831"/>
    </location>
</feature>
<evidence type="ECO:0000256" key="9">
    <source>
        <dbReference type="ARBA" id="ARBA00023170"/>
    </source>
</evidence>
<dbReference type="InterPro" id="IPR025605">
    <property type="entry name" value="OST-HTH/LOTUS_dom"/>
</dbReference>
<dbReference type="SMART" id="SM00918">
    <property type="entry name" value="Lig_chan-Glu_bd"/>
    <property type="match status" value="1"/>
</dbReference>
<feature type="disulfide bond" evidence="17">
    <location>
        <begin position="893"/>
        <end position="951"/>
    </location>
</feature>
<keyword evidence="12" id="KW-1071">Ligand-gated ion channel</keyword>
<dbReference type="InterPro" id="IPR041966">
    <property type="entry name" value="LOTUS-like"/>
</dbReference>
<feature type="site" description="Interaction with the cone snail toxin Con-ikot-ikot" evidence="16">
    <location>
        <position position="633"/>
    </location>
</feature>
<keyword evidence="1" id="KW-0813">Transport</keyword>
<dbReference type="InterPro" id="IPR028082">
    <property type="entry name" value="Peripla_BP_I"/>
</dbReference>
<feature type="domain" description="HTH OST-type" evidence="20">
    <location>
        <begin position="1546"/>
        <end position="1621"/>
    </location>
</feature>
<dbReference type="GO" id="GO:0038023">
    <property type="term" value="F:signaling receptor activity"/>
    <property type="evidence" value="ECO:0007669"/>
    <property type="project" value="InterPro"/>
</dbReference>
<dbReference type="SUPFAM" id="SSF53822">
    <property type="entry name" value="Periplasmic binding protein-like I"/>
    <property type="match status" value="1"/>
</dbReference>
<keyword evidence="2" id="KW-1003">Cell membrane</keyword>
<keyword evidence="7" id="KW-0406">Ion transport</keyword>
<dbReference type="SUPFAM" id="SSF53850">
    <property type="entry name" value="Periplasmic binding protein-like II"/>
    <property type="match status" value="1"/>
</dbReference>
<dbReference type="GO" id="GO:0015276">
    <property type="term" value="F:ligand-gated monoatomic ion channel activity"/>
    <property type="evidence" value="ECO:0007669"/>
    <property type="project" value="InterPro"/>
</dbReference>
<dbReference type="Gene3D" id="3.40.50.2300">
    <property type="match status" value="3"/>
</dbReference>
<dbReference type="Pfam" id="PF01094">
    <property type="entry name" value="ANF_receptor"/>
    <property type="match status" value="1"/>
</dbReference>
<evidence type="ECO:0000256" key="13">
    <source>
        <dbReference type="ARBA" id="ARBA00023303"/>
    </source>
</evidence>
<dbReference type="InterPro" id="IPR001828">
    <property type="entry name" value="ANF_lig-bd_rcpt"/>
</dbReference>
<comment type="caution">
    <text evidence="21">The sequence shown here is derived from an EMBL/GenBank/DDBJ whole genome shotgun (WGS) entry which is preliminary data.</text>
</comment>
<keyword evidence="13" id="KW-0407">Ion channel</keyword>
<gene>
    <name evidence="21" type="ORF">EGR_10379</name>
</gene>
<dbReference type="PRINTS" id="PR00177">
    <property type="entry name" value="NMDARECEPTOR"/>
</dbReference>
<evidence type="ECO:0000256" key="11">
    <source>
        <dbReference type="ARBA" id="ARBA00023257"/>
    </source>
</evidence>
<dbReference type="InterPro" id="IPR001508">
    <property type="entry name" value="Iono_Glu_rcpt_met"/>
</dbReference>
<feature type="compositionally biased region" description="Pro residues" evidence="18">
    <location>
        <begin position="1101"/>
        <end position="1112"/>
    </location>
</feature>
<feature type="binding site" evidence="15">
    <location>
        <position position="834"/>
    </location>
    <ligand>
        <name>L-glutamate</name>
        <dbReference type="ChEBI" id="CHEBI:29985"/>
    </ligand>
</feature>
<name>W6U0W6_ECHGR</name>
<dbReference type="OMA" id="ISEPCIN"/>
<keyword evidence="11" id="KW-0628">Postsynaptic cell membrane</keyword>
<evidence type="ECO:0000256" key="1">
    <source>
        <dbReference type="ARBA" id="ARBA00022448"/>
    </source>
</evidence>
<evidence type="ECO:0000256" key="4">
    <source>
        <dbReference type="ARBA" id="ARBA00022729"/>
    </source>
</evidence>
<evidence type="ECO:0000256" key="16">
    <source>
        <dbReference type="PIRSR" id="PIRSR601508-2"/>
    </source>
</evidence>
<dbReference type="Gene3D" id="3.30.420.610">
    <property type="entry name" value="LOTUS domain-like"/>
    <property type="match status" value="4"/>
</dbReference>
<dbReference type="PROSITE" id="PS51644">
    <property type="entry name" value="HTH_OST"/>
    <property type="match status" value="4"/>
</dbReference>
<evidence type="ECO:0000256" key="8">
    <source>
        <dbReference type="ARBA" id="ARBA00023136"/>
    </source>
</evidence>
<organism evidence="21 22">
    <name type="scientific">Echinococcus granulosus</name>
    <name type="common">Hydatid tapeworm</name>
    <dbReference type="NCBI Taxonomy" id="6210"/>
    <lineage>
        <taxon>Eukaryota</taxon>
        <taxon>Metazoa</taxon>
        <taxon>Spiralia</taxon>
        <taxon>Lophotrochozoa</taxon>
        <taxon>Platyhelminthes</taxon>
        <taxon>Cestoda</taxon>
        <taxon>Eucestoda</taxon>
        <taxon>Cyclophyllidea</taxon>
        <taxon>Taeniidae</taxon>
        <taxon>Echinococcus</taxon>
        <taxon>Echinococcus granulosus group</taxon>
    </lineage>
</organism>
<dbReference type="KEGG" id="egl:EGR_10379"/>
<evidence type="ECO:0000256" key="3">
    <source>
        <dbReference type="ARBA" id="ARBA00022692"/>
    </source>
</evidence>
<feature type="binding site" evidence="15">
    <location>
        <position position="835"/>
    </location>
    <ligand>
        <name>L-glutamate</name>
        <dbReference type="ChEBI" id="CHEBI:29985"/>
    </ligand>
</feature>
<dbReference type="GeneID" id="36346094"/>
<comment type="subcellular location">
    <subcellularLocation>
        <location evidence="14">Postsynaptic cell membrane</location>
        <topology evidence="14">Multi-pass membrane protein</topology>
    </subcellularLocation>
</comment>